<dbReference type="AlphaFoldDB" id="A0A8C8CYJ7"/>
<dbReference type="Ensembl" id="ENSOTST00005016761.2">
    <property type="protein sequence ID" value="ENSOTSP00005015370.1"/>
    <property type="gene ID" value="ENSOTSG00005007672.2"/>
</dbReference>
<dbReference type="Proteomes" id="UP000694402">
    <property type="component" value="Unassembled WGS sequence"/>
</dbReference>
<name>A0A8C8CYJ7_ONCTS</name>
<sequence>VTEDHSLGDGDGSVDITEGCELLVLIIAEHVILLDGVQSLLFTFQLDDVGQHLTFIWQHSARENSPLDPDALVLVTLCGNHDVSLVQHEDADLLGVDDLQCPDDNLLLNMNVLTLTFIATNGICQFDLRIEFPHLFNDFTSLQS</sequence>
<evidence type="ECO:0000313" key="2">
    <source>
        <dbReference type="Proteomes" id="UP000694402"/>
    </source>
</evidence>
<accession>A0A8C8CYJ7</accession>
<protein>
    <submittedName>
        <fullName evidence="1">Uncharacterized protein</fullName>
    </submittedName>
</protein>
<proteinExistence type="predicted"/>
<dbReference type="GeneTree" id="ENSGT00990000208651"/>
<organism evidence="1 2">
    <name type="scientific">Oncorhynchus tshawytscha</name>
    <name type="common">Chinook salmon</name>
    <name type="synonym">Salmo tshawytscha</name>
    <dbReference type="NCBI Taxonomy" id="74940"/>
    <lineage>
        <taxon>Eukaryota</taxon>
        <taxon>Metazoa</taxon>
        <taxon>Chordata</taxon>
        <taxon>Craniata</taxon>
        <taxon>Vertebrata</taxon>
        <taxon>Euteleostomi</taxon>
        <taxon>Actinopterygii</taxon>
        <taxon>Neopterygii</taxon>
        <taxon>Teleostei</taxon>
        <taxon>Protacanthopterygii</taxon>
        <taxon>Salmoniformes</taxon>
        <taxon>Salmonidae</taxon>
        <taxon>Salmoninae</taxon>
        <taxon>Oncorhynchus</taxon>
    </lineage>
</organism>
<reference evidence="1" key="2">
    <citation type="submission" date="2025-09" db="UniProtKB">
        <authorList>
            <consortium name="Ensembl"/>
        </authorList>
    </citation>
    <scope>IDENTIFICATION</scope>
</reference>
<reference evidence="1" key="1">
    <citation type="submission" date="2025-08" db="UniProtKB">
        <authorList>
            <consortium name="Ensembl"/>
        </authorList>
    </citation>
    <scope>IDENTIFICATION</scope>
</reference>
<keyword evidence="2" id="KW-1185">Reference proteome</keyword>
<evidence type="ECO:0000313" key="1">
    <source>
        <dbReference type="Ensembl" id="ENSOTSP00005015370.1"/>
    </source>
</evidence>